<comment type="caution">
    <text evidence="3">The sequence shown here is derived from an EMBL/GenBank/DDBJ whole genome shotgun (WGS) entry which is preliminary data.</text>
</comment>
<dbReference type="EMBL" id="SLVV01000007">
    <property type="protein sequence ID" value="TCN24639.1"/>
    <property type="molecule type" value="Genomic_DNA"/>
</dbReference>
<name>A0A4R2BFF7_9BACI</name>
<evidence type="ECO:0000313" key="4">
    <source>
        <dbReference type="Proteomes" id="UP000295689"/>
    </source>
</evidence>
<dbReference type="InterPro" id="IPR051675">
    <property type="entry name" value="Endo/Exo/Phosphatase_dom_1"/>
</dbReference>
<dbReference type="InterPro" id="IPR004509">
    <property type="entry name" value="Competence_ComEA_HhH"/>
</dbReference>
<evidence type="ECO:0000256" key="1">
    <source>
        <dbReference type="SAM" id="MobiDB-lite"/>
    </source>
</evidence>
<gene>
    <name evidence="3" type="ORF">EV146_107347</name>
</gene>
<protein>
    <submittedName>
        <fullName evidence="3">Competence protein ComEA</fullName>
    </submittedName>
</protein>
<dbReference type="RefSeq" id="WP_132007588.1">
    <property type="nucleotide sequence ID" value="NZ_JABUHM010000005.1"/>
</dbReference>
<dbReference type="GO" id="GO:0006281">
    <property type="term" value="P:DNA repair"/>
    <property type="evidence" value="ECO:0007669"/>
    <property type="project" value="InterPro"/>
</dbReference>
<dbReference type="GO" id="GO:0015627">
    <property type="term" value="C:type II protein secretion system complex"/>
    <property type="evidence" value="ECO:0007669"/>
    <property type="project" value="TreeGrafter"/>
</dbReference>
<dbReference type="Proteomes" id="UP000295689">
    <property type="component" value="Unassembled WGS sequence"/>
</dbReference>
<dbReference type="PANTHER" id="PTHR21180">
    <property type="entry name" value="ENDONUCLEASE/EXONUCLEASE/PHOSPHATASE FAMILY DOMAIN-CONTAINING PROTEIN 1"/>
    <property type="match status" value="1"/>
</dbReference>
<feature type="region of interest" description="Disordered" evidence="1">
    <location>
        <begin position="37"/>
        <end position="63"/>
    </location>
</feature>
<sequence>MTDWLKEHKVYLLAAALLAAVLLYPYLFNSEEEEVRDLPEEWSVETKDEGKAQAKEKPGQENEVSVPMMADIKGAVKKPGVYDVHQGERVIDLIEKAGGLTNKADTASINFAMKIGDEMAIYIPEKGGQGPPAGQIPVSGGGESTGSSQKVNLNSASASELETLPGIGPSKSAAIIEFRETSGAFKTVDDLKLISGIGDKTFEKLRELITVK</sequence>
<proteinExistence type="predicted"/>
<keyword evidence="4" id="KW-1185">Reference proteome</keyword>
<feature type="region of interest" description="Disordered" evidence="1">
    <location>
        <begin position="127"/>
        <end position="150"/>
    </location>
</feature>
<dbReference type="SMART" id="SM00278">
    <property type="entry name" value="HhH1"/>
    <property type="match status" value="2"/>
</dbReference>
<evidence type="ECO:0000313" key="3">
    <source>
        <dbReference type="EMBL" id="TCN24639.1"/>
    </source>
</evidence>
<dbReference type="InterPro" id="IPR010994">
    <property type="entry name" value="RuvA_2-like"/>
</dbReference>
<dbReference type="NCBIfam" id="TIGR00426">
    <property type="entry name" value="competence protein ComEA helix-hairpin-helix repeat region"/>
    <property type="match status" value="1"/>
</dbReference>
<dbReference type="Gene3D" id="3.10.560.10">
    <property type="entry name" value="Outer membrane lipoprotein wza domain like"/>
    <property type="match status" value="1"/>
</dbReference>
<dbReference type="AlphaFoldDB" id="A0A4R2BFF7"/>
<dbReference type="InterPro" id="IPR003583">
    <property type="entry name" value="Hlx-hairpin-Hlx_DNA-bd_motif"/>
</dbReference>
<dbReference type="GO" id="GO:0003677">
    <property type="term" value="F:DNA binding"/>
    <property type="evidence" value="ECO:0007669"/>
    <property type="project" value="InterPro"/>
</dbReference>
<dbReference type="SUPFAM" id="SSF47781">
    <property type="entry name" value="RuvA domain 2-like"/>
    <property type="match status" value="1"/>
</dbReference>
<feature type="domain" description="Helix-hairpin-helix DNA-binding motif class 1" evidence="2">
    <location>
        <begin position="189"/>
        <end position="208"/>
    </location>
</feature>
<feature type="domain" description="Helix-hairpin-helix DNA-binding motif class 1" evidence="2">
    <location>
        <begin position="159"/>
        <end position="178"/>
    </location>
</feature>
<dbReference type="Gene3D" id="1.10.150.310">
    <property type="entry name" value="Tex RuvX-like domain-like"/>
    <property type="match status" value="1"/>
</dbReference>
<dbReference type="Pfam" id="PF10531">
    <property type="entry name" value="SLBB"/>
    <property type="match status" value="1"/>
</dbReference>
<organism evidence="3 4">
    <name type="scientific">Mesobacillus foraminis</name>
    <dbReference type="NCBI Taxonomy" id="279826"/>
    <lineage>
        <taxon>Bacteria</taxon>
        <taxon>Bacillati</taxon>
        <taxon>Bacillota</taxon>
        <taxon>Bacilli</taxon>
        <taxon>Bacillales</taxon>
        <taxon>Bacillaceae</taxon>
        <taxon>Mesobacillus</taxon>
    </lineage>
</organism>
<dbReference type="PANTHER" id="PTHR21180:SF32">
    <property type="entry name" value="ENDONUCLEASE_EXONUCLEASE_PHOSPHATASE FAMILY DOMAIN-CONTAINING PROTEIN 1"/>
    <property type="match status" value="1"/>
</dbReference>
<feature type="compositionally biased region" description="Basic and acidic residues" evidence="1">
    <location>
        <begin position="37"/>
        <end position="60"/>
    </location>
</feature>
<evidence type="ECO:0000259" key="2">
    <source>
        <dbReference type="SMART" id="SM00278"/>
    </source>
</evidence>
<dbReference type="GO" id="GO:0015628">
    <property type="term" value="P:protein secretion by the type II secretion system"/>
    <property type="evidence" value="ECO:0007669"/>
    <property type="project" value="TreeGrafter"/>
</dbReference>
<reference evidence="3 4" key="1">
    <citation type="journal article" date="2015" name="Stand. Genomic Sci.">
        <title>Genomic Encyclopedia of Bacterial and Archaeal Type Strains, Phase III: the genomes of soil and plant-associated and newly described type strains.</title>
        <authorList>
            <person name="Whitman W.B."/>
            <person name="Woyke T."/>
            <person name="Klenk H.P."/>
            <person name="Zhou Y."/>
            <person name="Lilburn T.G."/>
            <person name="Beck B.J."/>
            <person name="De Vos P."/>
            <person name="Vandamme P."/>
            <person name="Eisen J.A."/>
            <person name="Garrity G."/>
            <person name="Hugenholtz P."/>
            <person name="Kyrpides N.C."/>
        </authorList>
    </citation>
    <scope>NUCLEOTIDE SEQUENCE [LARGE SCALE GENOMIC DNA]</scope>
    <source>
        <strain evidence="3 4">CV53</strain>
    </source>
</reference>
<accession>A0A4R2BFF7</accession>
<dbReference type="InterPro" id="IPR019554">
    <property type="entry name" value="Soluble_ligand-bd"/>
</dbReference>
<dbReference type="Pfam" id="PF12836">
    <property type="entry name" value="HHH_3"/>
    <property type="match status" value="1"/>
</dbReference>